<evidence type="ECO:0000256" key="18">
    <source>
        <dbReference type="SAM" id="MobiDB-lite"/>
    </source>
</evidence>
<evidence type="ECO:0000256" key="9">
    <source>
        <dbReference type="ARBA" id="ARBA00022889"/>
    </source>
</evidence>
<feature type="compositionally biased region" description="Basic and acidic residues" evidence="18">
    <location>
        <begin position="403"/>
        <end position="416"/>
    </location>
</feature>
<evidence type="ECO:0000313" key="20">
    <source>
        <dbReference type="Proteomes" id="UP000192257"/>
    </source>
</evidence>
<evidence type="ECO:0000256" key="16">
    <source>
        <dbReference type="PIRSR" id="PIRSR601577-2"/>
    </source>
</evidence>
<protein>
    <recommendedName>
        <fullName evidence="17">Leishmanolysin-like peptidase</fullName>
        <ecNumber evidence="17">3.4.24.-</ecNumber>
    </recommendedName>
</protein>
<evidence type="ECO:0000256" key="4">
    <source>
        <dbReference type="ARBA" id="ARBA00022670"/>
    </source>
</evidence>
<dbReference type="PRINTS" id="PR00782">
    <property type="entry name" value="LSHMANOLYSIN"/>
</dbReference>
<dbReference type="InterPro" id="IPR001577">
    <property type="entry name" value="Peptidase_M8"/>
</dbReference>
<sequence>MRECGVKTPKNHKKNFPNADFVLFVCLDASKTSTRVYTEEDNRPTSALIKFVPKDIVDTRHFVRTAAHEIAHGLGFDVGRMRKLKKIKSGTVGAIGKVTAVDSEIMQEMMRKHYGCTLQHITGMYMEDENNGEYKLHWERRIAKDELMSPYTGEPSGMFYTNLTLAAFHSMPFYSANFNMAEPMSWGKQTGCDLLHNTCTGSREELMKQTSMFCDKNGPVLQCTSDRFALGMCSSTPVPDTLSTVYHYFDKIASAGKDEMTNGCPIIKPLKETTCESGNVELMPGSIVSNMSRCLNVEGTKLTYGTKNEVTVKGICAKVKCENDKVSVQYKGKEGPNDWIECEKDGDKITLEGSAFNGGSIVCPKYSEVCTGLNETDLPTIEYDEKNNDNSNASEIPSPNVDSPEKNDSSETEKAPQTEGSNPQEKPSQEEDTQNAEIPSKEGGLSNPESPDNNDTTNIENGQDDHNTGNDLTDSKVENTNSPTGVISGKDTDNSIIALSFFGPLMLLVCVVA</sequence>
<keyword evidence="7 17" id="KW-0378">Hydrolase</keyword>
<feature type="binding site" evidence="16">
    <location>
        <position position="72"/>
    </location>
    <ligand>
        <name>Zn(2+)</name>
        <dbReference type="ChEBI" id="CHEBI:29105"/>
        <note>catalytic</note>
    </ligand>
</feature>
<keyword evidence="8 16" id="KW-0862">Zinc</keyword>
<dbReference type="EC" id="3.4.24.-" evidence="17"/>
<evidence type="ECO:0000256" key="7">
    <source>
        <dbReference type="ARBA" id="ARBA00022801"/>
    </source>
</evidence>
<feature type="compositionally biased region" description="Polar residues" evidence="18">
    <location>
        <begin position="447"/>
        <end position="461"/>
    </location>
</feature>
<keyword evidence="11" id="KW-0472">Membrane</keyword>
<dbReference type="EMBL" id="NBCO01000009">
    <property type="protein sequence ID" value="ORC90301.1"/>
    <property type="molecule type" value="Genomic_DNA"/>
</dbReference>
<keyword evidence="13" id="KW-1015">Disulfide bond</keyword>
<evidence type="ECO:0000256" key="14">
    <source>
        <dbReference type="ARBA" id="ARBA00023180"/>
    </source>
</evidence>
<feature type="active site" evidence="15">
    <location>
        <position position="69"/>
    </location>
</feature>
<keyword evidence="4 17" id="KW-0645">Protease</keyword>
<keyword evidence="10 16" id="KW-0482">Metalloprotease</keyword>
<feature type="binding site" evidence="16">
    <location>
        <position position="68"/>
    </location>
    <ligand>
        <name>Zn(2+)</name>
        <dbReference type="ChEBI" id="CHEBI:29105"/>
        <note>catalytic</note>
    </ligand>
</feature>
<feature type="non-terminal residue" evidence="19">
    <location>
        <position position="513"/>
    </location>
</feature>
<dbReference type="GO" id="GO:0007155">
    <property type="term" value="P:cell adhesion"/>
    <property type="evidence" value="ECO:0007669"/>
    <property type="project" value="UniProtKB-KW"/>
</dbReference>
<evidence type="ECO:0000256" key="10">
    <source>
        <dbReference type="ARBA" id="ARBA00023049"/>
    </source>
</evidence>
<feature type="region of interest" description="Disordered" evidence="18">
    <location>
        <begin position="381"/>
        <end position="491"/>
    </location>
</feature>
<dbReference type="VEuPathDB" id="TriTrypDB:TM35_000093510"/>
<dbReference type="GO" id="GO:0005737">
    <property type="term" value="C:cytoplasm"/>
    <property type="evidence" value="ECO:0007669"/>
    <property type="project" value="TreeGrafter"/>
</dbReference>
<accession>A0A1X0P0C4</accession>
<dbReference type="OrthoDB" id="527990at2759"/>
<organism evidence="19 20">
    <name type="scientific">Trypanosoma theileri</name>
    <dbReference type="NCBI Taxonomy" id="67003"/>
    <lineage>
        <taxon>Eukaryota</taxon>
        <taxon>Discoba</taxon>
        <taxon>Euglenozoa</taxon>
        <taxon>Kinetoplastea</taxon>
        <taxon>Metakinetoplastina</taxon>
        <taxon>Trypanosomatida</taxon>
        <taxon>Trypanosomatidae</taxon>
        <taxon>Trypanosoma</taxon>
    </lineage>
</organism>
<proteinExistence type="inferred from homology"/>
<dbReference type="SUPFAM" id="SSF55486">
    <property type="entry name" value="Metalloproteases ('zincins'), catalytic domain"/>
    <property type="match status" value="1"/>
</dbReference>
<dbReference type="AlphaFoldDB" id="A0A1X0P0C4"/>
<dbReference type="Proteomes" id="UP000192257">
    <property type="component" value="Unassembled WGS sequence"/>
</dbReference>
<comment type="similarity">
    <text evidence="3 17">Belongs to the peptidase M8 family.</text>
</comment>
<evidence type="ECO:0000256" key="8">
    <source>
        <dbReference type="ARBA" id="ARBA00022833"/>
    </source>
</evidence>
<comment type="catalytic activity">
    <reaction evidence="1">
        <text>Preference for hydrophobic residues at P1 and P1' and basic residues at P2' and P3'. A model nonapeptide is cleaved at -Ala-Tyr-|-Leu-Lys-Lys-.</text>
        <dbReference type="EC" id="3.4.24.36"/>
    </reaction>
</comment>
<comment type="subcellular location">
    <subcellularLocation>
        <location evidence="2">Membrane</location>
    </subcellularLocation>
</comment>
<feature type="binding site" evidence="16">
    <location>
        <position position="137"/>
    </location>
    <ligand>
        <name>Zn(2+)</name>
        <dbReference type="ChEBI" id="CHEBI:29105"/>
        <note>catalytic</note>
    </ligand>
</feature>
<evidence type="ECO:0000256" key="5">
    <source>
        <dbReference type="ARBA" id="ARBA00022723"/>
    </source>
</evidence>
<keyword evidence="12" id="KW-0865">Zymogen</keyword>
<evidence type="ECO:0000256" key="2">
    <source>
        <dbReference type="ARBA" id="ARBA00004370"/>
    </source>
</evidence>
<comment type="caution">
    <text evidence="19">The sequence shown here is derived from an EMBL/GenBank/DDBJ whole genome shotgun (WGS) entry which is preliminary data.</text>
</comment>
<gene>
    <name evidence="19" type="ORF">TM35_000093510</name>
</gene>
<reference evidence="19 20" key="1">
    <citation type="submission" date="2017-03" db="EMBL/GenBank/DDBJ databases">
        <title>An alternative strategy for trypanosome survival in the mammalian bloodstream revealed through genome and transcriptome analysis of the ubiquitous bovine parasite Trypanosoma (Megatrypanum) theileri.</title>
        <authorList>
            <person name="Kelly S."/>
            <person name="Ivens A."/>
            <person name="Mott A."/>
            <person name="O'Neill E."/>
            <person name="Emms D."/>
            <person name="Macleod O."/>
            <person name="Voorheis P."/>
            <person name="Matthews J."/>
            <person name="Matthews K."/>
            <person name="Carrington M."/>
        </authorList>
    </citation>
    <scope>NUCLEOTIDE SEQUENCE [LARGE SCALE GENOMIC DNA]</scope>
    <source>
        <strain evidence="19">Edinburgh</strain>
    </source>
</reference>
<feature type="compositionally biased region" description="Polar residues" evidence="18">
    <location>
        <begin position="389"/>
        <end position="401"/>
    </location>
</feature>
<evidence type="ECO:0000256" key="15">
    <source>
        <dbReference type="PIRSR" id="PIRSR601577-1"/>
    </source>
</evidence>
<evidence type="ECO:0000256" key="1">
    <source>
        <dbReference type="ARBA" id="ARBA00001249"/>
    </source>
</evidence>
<dbReference type="GO" id="GO:0016020">
    <property type="term" value="C:membrane"/>
    <property type="evidence" value="ECO:0007669"/>
    <property type="project" value="UniProtKB-SubCell"/>
</dbReference>
<comment type="cofactor">
    <cofactor evidence="16 17">
        <name>Zn(2+)</name>
        <dbReference type="ChEBI" id="CHEBI:29105"/>
    </cofactor>
    <text evidence="16 17">Binds 1 zinc ion per subunit.</text>
</comment>
<dbReference type="PANTHER" id="PTHR10942">
    <property type="entry name" value="LEISHMANOLYSIN-LIKE PEPTIDASE"/>
    <property type="match status" value="1"/>
</dbReference>
<dbReference type="GO" id="GO:0006508">
    <property type="term" value="P:proteolysis"/>
    <property type="evidence" value="ECO:0007669"/>
    <property type="project" value="UniProtKB-KW"/>
</dbReference>
<keyword evidence="9" id="KW-0130">Cell adhesion</keyword>
<dbReference type="Gene3D" id="3.10.170.20">
    <property type="match status" value="1"/>
</dbReference>
<evidence type="ECO:0000256" key="6">
    <source>
        <dbReference type="ARBA" id="ARBA00022729"/>
    </source>
</evidence>
<dbReference type="GeneID" id="39984370"/>
<dbReference type="GO" id="GO:0046872">
    <property type="term" value="F:metal ion binding"/>
    <property type="evidence" value="ECO:0007669"/>
    <property type="project" value="UniProtKB-KW"/>
</dbReference>
<keyword evidence="14" id="KW-0325">Glycoprotein</keyword>
<keyword evidence="5 16" id="KW-0479">Metal-binding</keyword>
<name>A0A1X0P0C4_9TRYP</name>
<evidence type="ECO:0000256" key="12">
    <source>
        <dbReference type="ARBA" id="ARBA00023145"/>
    </source>
</evidence>
<dbReference type="Gene3D" id="2.10.55.10">
    <property type="entry name" value="Leishmanolysin domain 3"/>
    <property type="match status" value="1"/>
</dbReference>
<evidence type="ECO:0000256" key="17">
    <source>
        <dbReference type="RuleBase" id="RU366077"/>
    </source>
</evidence>
<dbReference type="GO" id="GO:0004222">
    <property type="term" value="F:metalloendopeptidase activity"/>
    <property type="evidence" value="ECO:0007669"/>
    <property type="project" value="UniProtKB-UniRule"/>
</dbReference>
<keyword evidence="6" id="KW-0732">Signal</keyword>
<evidence type="ECO:0000256" key="3">
    <source>
        <dbReference type="ARBA" id="ARBA00005860"/>
    </source>
</evidence>
<evidence type="ECO:0000256" key="11">
    <source>
        <dbReference type="ARBA" id="ARBA00023136"/>
    </source>
</evidence>
<dbReference type="RefSeq" id="XP_028884367.1">
    <property type="nucleotide sequence ID" value="XM_029024590.1"/>
</dbReference>
<evidence type="ECO:0000313" key="19">
    <source>
        <dbReference type="EMBL" id="ORC90301.1"/>
    </source>
</evidence>
<dbReference type="PANTHER" id="PTHR10942:SF0">
    <property type="entry name" value="LEISHMANOLYSIN-LIKE PEPTIDASE"/>
    <property type="match status" value="1"/>
</dbReference>
<feature type="compositionally biased region" description="Basic and acidic residues" evidence="18">
    <location>
        <begin position="463"/>
        <end position="477"/>
    </location>
</feature>
<evidence type="ECO:0000256" key="13">
    <source>
        <dbReference type="ARBA" id="ARBA00023157"/>
    </source>
</evidence>
<dbReference type="Gene3D" id="3.90.132.10">
    <property type="entry name" value="Leishmanolysin , domain 2"/>
    <property type="match status" value="1"/>
</dbReference>
<keyword evidence="20" id="KW-1185">Reference proteome</keyword>
<dbReference type="Gene3D" id="2.30.34.10">
    <property type="entry name" value="Leishmanolysin domain 4"/>
    <property type="match status" value="1"/>
</dbReference>
<dbReference type="Pfam" id="PF01457">
    <property type="entry name" value="Peptidase_M8"/>
    <property type="match status" value="1"/>
</dbReference>